<dbReference type="Pfam" id="PF00428">
    <property type="entry name" value="Ribosomal_60s"/>
    <property type="match status" value="1"/>
</dbReference>
<comment type="function">
    <text evidence="4">Ribosomal protein P0 is the functional equivalent of E.coli protein L10.</text>
</comment>
<feature type="domain" description="Large ribosomal subunit protein uL10-like insertion" evidence="5">
    <location>
        <begin position="110"/>
        <end position="179"/>
    </location>
</feature>
<dbReference type="InterPro" id="IPR030670">
    <property type="entry name" value="uL10_eukaryotes"/>
</dbReference>
<dbReference type="Gene3D" id="3.90.105.20">
    <property type="match status" value="1"/>
</dbReference>
<evidence type="ECO:0000313" key="6">
    <source>
        <dbReference type="EMBL" id="KAF2070512.1"/>
    </source>
</evidence>
<comment type="similarity">
    <text evidence="1 4">Belongs to the universal ribosomal protein uL10 family.</text>
</comment>
<protein>
    <recommendedName>
        <fullName evidence="4">60S acidic ribosomal protein P0</fullName>
    </recommendedName>
</protein>
<evidence type="ECO:0000256" key="4">
    <source>
        <dbReference type="PIRNR" id="PIRNR039087"/>
    </source>
</evidence>
<dbReference type="GO" id="GO:0003735">
    <property type="term" value="F:structural constituent of ribosome"/>
    <property type="evidence" value="ECO:0007669"/>
    <property type="project" value="TreeGrafter"/>
</dbReference>
<evidence type="ECO:0000256" key="3">
    <source>
        <dbReference type="ARBA" id="ARBA00023274"/>
    </source>
</evidence>
<dbReference type="AlphaFoldDB" id="A0A8J4PM22"/>
<dbReference type="Pfam" id="PF00466">
    <property type="entry name" value="Ribosomal_L10"/>
    <property type="match status" value="1"/>
</dbReference>
<evidence type="ECO:0000259" key="5">
    <source>
        <dbReference type="Pfam" id="PF17777"/>
    </source>
</evidence>
<gene>
    <name evidence="6" type="ORF">CYY_008178</name>
</gene>
<dbReference type="OrthoDB" id="10259902at2759"/>
<dbReference type="Proteomes" id="UP000695562">
    <property type="component" value="Unassembled WGS sequence"/>
</dbReference>
<dbReference type="SUPFAM" id="SSF160369">
    <property type="entry name" value="Ribosomal protein L10-like"/>
    <property type="match status" value="1"/>
</dbReference>
<dbReference type="InterPro" id="IPR050323">
    <property type="entry name" value="Ribosomal_protein_uL10"/>
</dbReference>
<dbReference type="PIRSF" id="PIRSF039087">
    <property type="entry name" value="L10E"/>
    <property type="match status" value="1"/>
</dbReference>
<dbReference type="InterPro" id="IPR043164">
    <property type="entry name" value="Ribosomal_uL10-like_insert_sf"/>
</dbReference>
<dbReference type="InterPro" id="IPR043141">
    <property type="entry name" value="Ribosomal_uL10-like_sf"/>
</dbReference>
<evidence type="ECO:0000256" key="2">
    <source>
        <dbReference type="ARBA" id="ARBA00022980"/>
    </source>
</evidence>
<organism evidence="6 7">
    <name type="scientific">Polysphondylium violaceum</name>
    <dbReference type="NCBI Taxonomy" id="133409"/>
    <lineage>
        <taxon>Eukaryota</taxon>
        <taxon>Amoebozoa</taxon>
        <taxon>Evosea</taxon>
        <taxon>Eumycetozoa</taxon>
        <taxon>Dictyostelia</taxon>
        <taxon>Dictyosteliales</taxon>
        <taxon>Dictyosteliaceae</taxon>
        <taxon>Polysphondylium</taxon>
    </lineage>
</organism>
<dbReference type="PANTHER" id="PTHR45699:SF3">
    <property type="entry name" value="LARGE RIBOSOMAL SUBUNIT PROTEIN UL10"/>
    <property type="match status" value="1"/>
</dbReference>
<dbReference type="InterPro" id="IPR040637">
    <property type="entry name" value="Ribosomal_uL10-like_insert"/>
</dbReference>
<accession>A0A8J4PM22</accession>
<dbReference type="GO" id="GO:0000027">
    <property type="term" value="P:ribosomal large subunit assembly"/>
    <property type="evidence" value="ECO:0007669"/>
    <property type="project" value="TreeGrafter"/>
</dbReference>
<keyword evidence="3 4" id="KW-0687">Ribonucleoprotein</keyword>
<keyword evidence="7" id="KW-1185">Reference proteome</keyword>
<comment type="caution">
    <text evidence="6">The sequence shown here is derived from an EMBL/GenBank/DDBJ whole genome shotgun (WGS) entry which is preliminary data.</text>
</comment>
<sequence>MSGAGSKRKNIFIEKASKLFVTYDKIIVADADFVGSSQLQKIRKAIRGQGALLMGKKTMIRKVVRDLLEAKPELEALVPFLKANTCLIFVKDSVSDIKKIINTQRVGAPAKAGVFAPSDVIVPAGATGLEPTQTSFLQDLKIATKINRGQIDIVNEVHLIKAGAKVGASEATLLQKLNIKPFTYGLEPKIVYDQGACYSPSITEEDLLNKFKAGIANIAAISLQIGYPTIASIPHSVLNAFKNLLAISMETEYSFDAADKFKASASAAAAAPVATTAAAAPAAAAKVVVEEKKEESDDDMGMGLFD</sequence>
<dbReference type="FunFam" id="3.90.105.20:FF:000001">
    <property type="entry name" value="60S acidic ribosomal protein P0"/>
    <property type="match status" value="1"/>
</dbReference>
<dbReference type="Gene3D" id="3.30.70.1730">
    <property type="match status" value="1"/>
</dbReference>
<evidence type="ECO:0000313" key="7">
    <source>
        <dbReference type="Proteomes" id="UP000695562"/>
    </source>
</evidence>
<reference evidence="6" key="1">
    <citation type="submission" date="2020-01" db="EMBL/GenBank/DDBJ databases">
        <title>Development of genomics and gene disruption for Polysphondylium violaceum indicates a role for the polyketide synthase stlB in stalk morphogenesis.</title>
        <authorList>
            <person name="Narita B."/>
            <person name="Kawabe Y."/>
            <person name="Kin K."/>
            <person name="Saito T."/>
            <person name="Gibbs R."/>
            <person name="Kuspa A."/>
            <person name="Muzny D."/>
            <person name="Queller D."/>
            <person name="Richards S."/>
            <person name="Strassman J."/>
            <person name="Sucgang R."/>
            <person name="Worley K."/>
            <person name="Schaap P."/>
        </authorList>
    </citation>
    <scope>NUCLEOTIDE SEQUENCE</scope>
    <source>
        <strain evidence="6">QSvi11</strain>
    </source>
</reference>
<dbReference type="GO" id="GO:0022625">
    <property type="term" value="C:cytosolic large ribosomal subunit"/>
    <property type="evidence" value="ECO:0007669"/>
    <property type="project" value="TreeGrafter"/>
</dbReference>
<proteinExistence type="inferred from homology"/>
<dbReference type="CDD" id="cd05795">
    <property type="entry name" value="Ribosomal_P0_L10e"/>
    <property type="match status" value="1"/>
</dbReference>
<evidence type="ECO:0000256" key="1">
    <source>
        <dbReference type="ARBA" id="ARBA00008889"/>
    </source>
</evidence>
<dbReference type="Pfam" id="PF17777">
    <property type="entry name" value="RL10P_insert"/>
    <property type="match status" value="1"/>
</dbReference>
<dbReference type="InterPro" id="IPR001790">
    <property type="entry name" value="Ribosomal_uL10"/>
</dbReference>
<dbReference type="GO" id="GO:0070180">
    <property type="term" value="F:large ribosomal subunit rRNA binding"/>
    <property type="evidence" value="ECO:0007669"/>
    <property type="project" value="TreeGrafter"/>
</dbReference>
<keyword evidence="2 4" id="KW-0689">Ribosomal protein</keyword>
<name>A0A8J4PM22_9MYCE</name>
<dbReference type="GO" id="GO:0002181">
    <property type="term" value="P:cytoplasmic translation"/>
    <property type="evidence" value="ECO:0007669"/>
    <property type="project" value="TreeGrafter"/>
</dbReference>
<dbReference type="EMBL" id="AJWJ01000482">
    <property type="protein sequence ID" value="KAF2070512.1"/>
    <property type="molecule type" value="Genomic_DNA"/>
</dbReference>
<dbReference type="PANTHER" id="PTHR45699">
    <property type="entry name" value="60S ACIDIC RIBOSOMAL PROTEIN P0"/>
    <property type="match status" value="1"/>
</dbReference>